<reference evidence="2" key="1">
    <citation type="submission" date="2022-05" db="EMBL/GenBank/DDBJ databases">
        <authorList>
            <person name="Oliphant S.A."/>
            <person name="Watson-Haigh N.S."/>
            <person name="Sumby K.M."/>
            <person name="Gardner J.M."/>
            <person name="Jiranek V."/>
        </authorList>
    </citation>
    <scope>NUCLEOTIDE SEQUENCE</scope>
    <source>
        <strain evidence="2">KI11_C11</strain>
    </source>
</reference>
<name>A0ABY5BSJ1_9LACO</name>
<keyword evidence="1" id="KW-0472">Membrane</keyword>
<feature type="transmembrane region" description="Helical" evidence="1">
    <location>
        <begin position="88"/>
        <end position="111"/>
    </location>
</feature>
<feature type="transmembrane region" description="Helical" evidence="1">
    <location>
        <begin position="117"/>
        <end position="138"/>
    </location>
</feature>
<proteinExistence type="predicted"/>
<dbReference type="RefSeq" id="WP_252797364.1">
    <property type="nucleotide sequence ID" value="NZ_CP097118.1"/>
</dbReference>
<evidence type="ECO:0000256" key="1">
    <source>
        <dbReference type="SAM" id="Phobius"/>
    </source>
</evidence>
<keyword evidence="3" id="KW-1185">Reference proteome</keyword>
<feature type="transmembrane region" description="Helical" evidence="1">
    <location>
        <begin position="158"/>
        <end position="175"/>
    </location>
</feature>
<feature type="transmembrane region" description="Helical" evidence="1">
    <location>
        <begin position="54"/>
        <end position="76"/>
    </location>
</feature>
<keyword evidence="1" id="KW-1133">Transmembrane helix</keyword>
<gene>
    <name evidence="2" type="ORF">M3M39_00890</name>
</gene>
<feature type="transmembrane region" description="Helical" evidence="1">
    <location>
        <begin position="12"/>
        <end position="34"/>
    </location>
</feature>
<dbReference type="Proteomes" id="UP001057025">
    <property type="component" value="Chromosome"/>
</dbReference>
<accession>A0ABY5BSJ1</accession>
<evidence type="ECO:0000313" key="3">
    <source>
        <dbReference type="Proteomes" id="UP001057025"/>
    </source>
</evidence>
<sequence>MLKIFKDNPLNLKTLTKMVIFFLAILSLFMSLIFITDFDTTKVALIYLHPNESIITALIHDVVLAAIILFLALIPIPKFFMIIPFLDALIYGFIFPILVINPSTAIAKSLMTKIPNAIFVLLSFLIACTIANFVNVSVCKKIYKHQSIKLKGVIKQAVKLYFLYAFPVLIMSLLFL</sequence>
<organism evidence="2 3">
    <name type="scientific">Fructilactobacillus hinvesii</name>
    <dbReference type="NCBI Taxonomy" id="2940300"/>
    <lineage>
        <taxon>Bacteria</taxon>
        <taxon>Bacillati</taxon>
        <taxon>Bacillota</taxon>
        <taxon>Bacilli</taxon>
        <taxon>Lactobacillales</taxon>
        <taxon>Lactobacillaceae</taxon>
        <taxon>Fructilactobacillus</taxon>
    </lineage>
</organism>
<keyword evidence="1" id="KW-0812">Transmembrane</keyword>
<protein>
    <recommendedName>
        <fullName evidence="4">Integral membrane protein</fullName>
    </recommendedName>
</protein>
<dbReference type="EMBL" id="CP097118">
    <property type="protein sequence ID" value="USS88075.1"/>
    <property type="molecule type" value="Genomic_DNA"/>
</dbReference>
<evidence type="ECO:0008006" key="4">
    <source>
        <dbReference type="Google" id="ProtNLM"/>
    </source>
</evidence>
<evidence type="ECO:0000313" key="2">
    <source>
        <dbReference type="EMBL" id="USS88075.1"/>
    </source>
</evidence>